<dbReference type="GO" id="GO:0016746">
    <property type="term" value="F:acyltransferase activity"/>
    <property type="evidence" value="ECO:0007669"/>
    <property type="project" value="InterPro"/>
</dbReference>
<comment type="caution">
    <text evidence="5">The sequence shown here is derived from an EMBL/GenBank/DDBJ whole genome shotgun (WGS) entry which is preliminary data.</text>
</comment>
<evidence type="ECO:0000256" key="3">
    <source>
        <dbReference type="SAM" id="Phobius"/>
    </source>
</evidence>
<dbReference type="InterPro" id="IPR020845">
    <property type="entry name" value="AMP-binding_CS"/>
</dbReference>
<comment type="similarity">
    <text evidence="1">Belongs to the ATP-dependent AMP-binding enzyme family.</text>
</comment>
<dbReference type="GO" id="GO:0006633">
    <property type="term" value="P:fatty acid biosynthetic process"/>
    <property type="evidence" value="ECO:0007669"/>
    <property type="project" value="TreeGrafter"/>
</dbReference>
<dbReference type="PANTHER" id="PTHR22754">
    <property type="entry name" value="DISCO-INTERACTING PROTEIN 2 DIP2 -RELATED"/>
    <property type="match status" value="1"/>
</dbReference>
<accession>A0AA41YVC7</accession>
<reference evidence="5" key="1">
    <citation type="submission" date="2022-09" db="EMBL/GenBank/DDBJ databases">
        <title>Rhodovastum sp. nov. RN2-1 isolated from soil in Seongnam, South Korea.</title>
        <authorList>
            <person name="Le N.T."/>
        </authorList>
    </citation>
    <scope>NUCLEOTIDE SEQUENCE</scope>
    <source>
        <strain evidence="5">RN2-1</strain>
    </source>
</reference>
<dbReference type="InterPro" id="IPR002123">
    <property type="entry name" value="Plipid/glycerol_acylTrfase"/>
</dbReference>
<dbReference type="PANTHER" id="PTHR22754:SF32">
    <property type="entry name" value="DISCO-INTERACTING PROTEIN 2"/>
    <property type="match status" value="1"/>
</dbReference>
<dbReference type="Gene3D" id="3.30.300.30">
    <property type="match status" value="1"/>
</dbReference>
<dbReference type="InterPro" id="IPR042099">
    <property type="entry name" value="ANL_N_sf"/>
</dbReference>
<name>A0AA41YVC7_9PROT</name>
<dbReference type="InterPro" id="IPR009081">
    <property type="entry name" value="PP-bd_ACP"/>
</dbReference>
<dbReference type="PROSITE" id="PS00455">
    <property type="entry name" value="AMP_BINDING"/>
    <property type="match status" value="1"/>
</dbReference>
<dbReference type="InterPro" id="IPR000873">
    <property type="entry name" value="AMP-dep_synth/lig_dom"/>
</dbReference>
<keyword evidence="3" id="KW-0472">Membrane</keyword>
<reference evidence="5" key="2">
    <citation type="submission" date="2022-10" db="EMBL/GenBank/DDBJ databases">
        <authorList>
            <person name="Trinh H.N."/>
        </authorList>
    </citation>
    <scope>NUCLEOTIDE SEQUENCE</scope>
    <source>
        <strain evidence="5">RN2-1</strain>
    </source>
</reference>
<organism evidence="5 6">
    <name type="scientific">Limobrevibacterium gyesilva</name>
    <dbReference type="NCBI Taxonomy" id="2991712"/>
    <lineage>
        <taxon>Bacteria</taxon>
        <taxon>Pseudomonadati</taxon>
        <taxon>Pseudomonadota</taxon>
        <taxon>Alphaproteobacteria</taxon>
        <taxon>Acetobacterales</taxon>
        <taxon>Acetobacteraceae</taxon>
        <taxon>Limobrevibacterium</taxon>
    </lineage>
</organism>
<feature type="transmembrane region" description="Helical" evidence="3">
    <location>
        <begin position="332"/>
        <end position="355"/>
    </location>
</feature>
<keyword evidence="2" id="KW-0436">Ligase</keyword>
<dbReference type="GO" id="GO:0016874">
    <property type="term" value="F:ligase activity"/>
    <property type="evidence" value="ECO:0007669"/>
    <property type="project" value="UniProtKB-KW"/>
</dbReference>
<dbReference type="SMART" id="SM00563">
    <property type="entry name" value="PlsC"/>
    <property type="match status" value="1"/>
</dbReference>
<dbReference type="Gene3D" id="1.10.1200.10">
    <property type="entry name" value="ACP-like"/>
    <property type="match status" value="1"/>
</dbReference>
<feature type="transmembrane region" description="Helical" evidence="3">
    <location>
        <begin position="177"/>
        <end position="199"/>
    </location>
</feature>
<dbReference type="CDD" id="cd07989">
    <property type="entry name" value="LPLAT_AGPAT-like"/>
    <property type="match status" value="1"/>
</dbReference>
<dbReference type="SUPFAM" id="SSF69593">
    <property type="entry name" value="Glycerol-3-phosphate (1)-acyltransferase"/>
    <property type="match status" value="1"/>
</dbReference>
<dbReference type="SUPFAM" id="SSF56801">
    <property type="entry name" value="Acetyl-CoA synthetase-like"/>
    <property type="match status" value="1"/>
</dbReference>
<dbReference type="RefSeq" id="WP_264716152.1">
    <property type="nucleotide sequence ID" value="NZ_JAPDNT010000032.1"/>
</dbReference>
<dbReference type="InterPro" id="IPR036736">
    <property type="entry name" value="ACP-like_sf"/>
</dbReference>
<gene>
    <name evidence="5" type="ORF">OL599_21835</name>
</gene>
<dbReference type="Pfam" id="PF01553">
    <property type="entry name" value="Acyltransferase"/>
    <property type="match status" value="1"/>
</dbReference>
<protein>
    <submittedName>
        <fullName evidence="5">AMP-binding protein</fullName>
    </submittedName>
</protein>
<evidence type="ECO:0000256" key="2">
    <source>
        <dbReference type="ARBA" id="ARBA00022598"/>
    </source>
</evidence>
<dbReference type="GO" id="GO:0071766">
    <property type="term" value="P:Actinobacterium-type cell wall biogenesis"/>
    <property type="evidence" value="ECO:0007669"/>
    <property type="project" value="UniProtKB-ARBA"/>
</dbReference>
<dbReference type="AlphaFoldDB" id="A0AA41YVC7"/>
<dbReference type="FunFam" id="3.40.50.12780:FF:000013">
    <property type="entry name" value="Long-chain-fatty-acid--AMP ligase FadD32"/>
    <property type="match status" value="1"/>
</dbReference>
<evidence type="ECO:0000313" key="5">
    <source>
        <dbReference type="EMBL" id="MCW3477218.1"/>
    </source>
</evidence>
<dbReference type="Pfam" id="PF00501">
    <property type="entry name" value="AMP-binding"/>
    <property type="match status" value="1"/>
</dbReference>
<feature type="domain" description="Carrier" evidence="4">
    <location>
        <begin position="11"/>
        <end position="92"/>
    </location>
</feature>
<dbReference type="Proteomes" id="UP001165679">
    <property type="component" value="Unassembled WGS sequence"/>
</dbReference>
<sequence length="934" mass="99149">MDKDPVADTTQQREAALVGLAQDLARELGLRPQAGRRAALDMALGRDWGFDSLSRAELLLRIERALAIHLPAQLLQRAETLRDVLAALERAASATPMAGAAAPRPIVLTEAEPAPADAPTLTDVLDWHTSEHGDRTHLVLTQGDGQDVSLSYRELAERSHAVARGLRQRGVETGERIAIMLPTGLDFFVAFFGTLYAGAVPTPIYPPARPSQFAEHLARQGGILRNAGAALLIAAPEAGSVAALLRLQVGSLRGVATVDALAAGAGALPGPAHPDAMALLQYTSGSTGDPKGVVLSHANVLANIRAMGEAMDAGPADRFVSWLPLYHDMGLIGAWLGSLYFAAPLVVMPPITFLVRPEQWLWAIHRHRATLSAAPNFAFELCLRRIADAAIVGLDLGSLRMVANGSEAVSAETLRRFTARFAPYGFRAEAMAPVYGLAENAVGLTFPPLGRAPVVDRVRRVALTAHGRAEPAAPGEADALELVACGRPLRGHEIRIVGPAGELGERQEGRLQFRGPSATGGYFANPGKTADLIEGGWLNSGDLAYVAGGDVFITGRSKDIIIRAGQHIYPEEIERAVGDVPGIRKGCVAVFGVRDPRAGTEHVVVAAETRETDTARLDTLRALAAEAAARLLDAPPEQLVLLPPRSIPKTSSGKLRRAATRALFEQGQLGRRPDSPARQVLRLLAAGLLPQARRAAAAVAALAYAGWWWLVLIGGAVVAWPGVLLLPRLAWRWALLRTLAKLVLWLMRIRLDVTGTWPAVPRPIFVTNHASYFDCVVLAAVLPGAPVFIAKNELAAQAIAGPFLRALETLFVDRSDPEGGVEDTRTALAAAAAGRALVFFPEGTFTRAPGLLPFRLGAFVIAAQQGLDVIPVALHGTRSVLRGGQWWPRHHGVAVRIGAAVAPDGRDFAAAIRLRDKVRAAILAGCGEPDAGPP</sequence>
<dbReference type="CDD" id="cd05931">
    <property type="entry name" value="FAAL"/>
    <property type="match status" value="1"/>
</dbReference>
<dbReference type="EMBL" id="JAPDNT010000032">
    <property type="protein sequence ID" value="MCW3477218.1"/>
    <property type="molecule type" value="Genomic_DNA"/>
</dbReference>
<evidence type="ECO:0000256" key="1">
    <source>
        <dbReference type="ARBA" id="ARBA00006432"/>
    </source>
</evidence>
<dbReference type="Gene3D" id="3.40.50.12780">
    <property type="entry name" value="N-terminal domain of ligase-like"/>
    <property type="match status" value="1"/>
</dbReference>
<keyword evidence="6" id="KW-1185">Reference proteome</keyword>
<dbReference type="GO" id="GO:0070566">
    <property type="term" value="F:adenylyltransferase activity"/>
    <property type="evidence" value="ECO:0007669"/>
    <property type="project" value="TreeGrafter"/>
</dbReference>
<dbReference type="PROSITE" id="PS50075">
    <property type="entry name" value="CARRIER"/>
    <property type="match status" value="1"/>
</dbReference>
<feature type="transmembrane region" description="Helical" evidence="3">
    <location>
        <begin position="701"/>
        <end position="723"/>
    </location>
</feature>
<dbReference type="Pfam" id="PF00550">
    <property type="entry name" value="PP-binding"/>
    <property type="match status" value="1"/>
</dbReference>
<dbReference type="SUPFAM" id="SSF47336">
    <property type="entry name" value="ACP-like"/>
    <property type="match status" value="1"/>
</dbReference>
<dbReference type="GO" id="GO:0005886">
    <property type="term" value="C:plasma membrane"/>
    <property type="evidence" value="ECO:0007669"/>
    <property type="project" value="TreeGrafter"/>
</dbReference>
<evidence type="ECO:0000259" key="4">
    <source>
        <dbReference type="PROSITE" id="PS50075"/>
    </source>
</evidence>
<evidence type="ECO:0000313" key="6">
    <source>
        <dbReference type="Proteomes" id="UP001165679"/>
    </source>
</evidence>
<keyword evidence="3" id="KW-1133">Transmembrane helix</keyword>
<proteinExistence type="inferred from homology"/>
<dbReference type="InterPro" id="IPR040097">
    <property type="entry name" value="FAAL/FAAC"/>
</dbReference>
<keyword evidence="3" id="KW-0812">Transmembrane</keyword>
<dbReference type="InterPro" id="IPR045851">
    <property type="entry name" value="AMP-bd_C_sf"/>
</dbReference>